<evidence type="ECO:0000256" key="1">
    <source>
        <dbReference type="ARBA" id="ARBA00004651"/>
    </source>
</evidence>
<evidence type="ECO:0000256" key="3">
    <source>
        <dbReference type="ARBA" id="ARBA00022692"/>
    </source>
</evidence>
<keyword evidence="8" id="KW-1185">Reference proteome</keyword>
<dbReference type="OrthoDB" id="581870at2"/>
<gene>
    <name evidence="7" type="ORF">CWI75_09620</name>
</gene>
<evidence type="ECO:0000313" key="7">
    <source>
        <dbReference type="EMBL" id="PLW82814.1"/>
    </source>
</evidence>
<evidence type="ECO:0000256" key="2">
    <source>
        <dbReference type="ARBA" id="ARBA00022475"/>
    </source>
</evidence>
<proteinExistence type="predicted"/>
<feature type="transmembrane region" description="Helical" evidence="6">
    <location>
        <begin position="153"/>
        <end position="177"/>
    </location>
</feature>
<dbReference type="GO" id="GO:0005886">
    <property type="term" value="C:plasma membrane"/>
    <property type="evidence" value="ECO:0007669"/>
    <property type="project" value="UniProtKB-SubCell"/>
</dbReference>
<keyword evidence="4 6" id="KW-1133">Transmembrane helix</keyword>
<dbReference type="InterPro" id="IPR001123">
    <property type="entry name" value="LeuE-type"/>
</dbReference>
<evidence type="ECO:0000313" key="8">
    <source>
        <dbReference type="Proteomes" id="UP000234845"/>
    </source>
</evidence>
<dbReference type="AlphaFoldDB" id="A0A2N5Y334"/>
<comment type="caution">
    <text evidence="7">The sequence shown here is derived from an EMBL/GenBank/DDBJ whole genome shotgun (WGS) entry which is preliminary data.</text>
</comment>
<feature type="transmembrane region" description="Helical" evidence="6">
    <location>
        <begin position="189"/>
        <end position="214"/>
    </location>
</feature>
<feature type="transmembrane region" description="Helical" evidence="6">
    <location>
        <begin position="40"/>
        <end position="64"/>
    </location>
</feature>
<protein>
    <submittedName>
        <fullName evidence="7">Lysine transporter LysE</fullName>
    </submittedName>
</protein>
<keyword evidence="5 6" id="KW-0472">Membrane</keyword>
<feature type="transmembrane region" description="Helical" evidence="6">
    <location>
        <begin position="118"/>
        <end position="141"/>
    </location>
</feature>
<dbReference type="GO" id="GO:0015171">
    <property type="term" value="F:amino acid transmembrane transporter activity"/>
    <property type="evidence" value="ECO:0007669"/>
    <property type="project" value="TreeGrafter"/>
</dbReference>
<evidence type="ECO:0000256" key="4">
    <source>
        <dbReference type="ARBA" id="ARBA00022989"/>
    </source>
</evidence>
<feature type="transmembrane region" description="Helical" evidence="6">
    <location>
        <begin position="6"/>
        <end position="28"/>
    </location>
</feature>
<sequence>MSLSLWFSLLGICLLGAMSPGPSLVVVLRNTLAGGHRAGLACAVAHGFAVACYAAVTVAGLAMLIARSPLLFIGLQLSGAVYLVYLGVNGLRNRRTASPTAPATPTGGSVNTTPRQMVSAAISGFLVAFLNPKLAIFMLALLSQFLPDELDRLTLVLVVLAVGLTDAIWYALVAALISRPPLMRRFQRSTVVVNTLFGALLSALGVGMVVNLMIGAG</sequence>
<dbReference type="PANTHER" id="PTHR30086:SF16">
    <property type="entry name" value="AMINO ACID EFFLUX PERMEASE RHTB FAMILY"/>
    <property type="match status" value="1"/>
</dbReference>
<dbReference type="Proteomes" id="UP000234845">
    <property type="component" value="Unassembled WGS sequence"/>
</dbReference>
<dbReference type="EMBL" id="PKLZ01000007">
    <property type="protein sequence ID" value="PLW82814.1"/>
    <property type="molecule type" value="Genomic_DNA"/>
</dbReference>
<dbReference type="Pfam" id="PF01810">
    <property type="entry name" value="LysE"/>
    <property type="match status" value="1"/>
</dbReference>
<comment type="subcellular location">
    <subcellularLocation>
        <location evidence="1">Cell membrane</location>
        <topology evidence="1">Multi-pass membrane protein</topology>
    </subcellularLocation>
</comment>
<accession>A0A2N5Y334</accession>
<keyword evidence="3 6" id="KW-0812">Transmembrane</keyword>
<dbReference type="RefSeq" id="WP_101521280.1">
    <property type="nucleotide sequence ID" value="NZ_PKLZ01000007.1"/>
</dbReference>
<reference evidence="8" key="1">
    <citation type="submission" date="2017-11" db="EMBL/GenBank/DDBJ databases">
        <title>The draft genome sequence of Chromatocurvus sp. F02.</title>
        <authorList>
            <person name="Du Z.-J."/>
            <person name="Chang Y.-Q."/>
        </authorList>
    </citation>
    <scope>NUCLEOTIDE SEQUENCE [LARGE SCALE GENOMIC DNA]</scope>
    <source>
        <strain evidence="8">F02</strain>
    </source>
</reference>
<evidence type="ECO:0000256" key="5">
    <source>
        <dbReference type="ARBA" id="ARBA00023136"/>
    </source>
</evidence>
<name>A0A2N5Y334_9GAMM</name>
<evidence type="ECO:0000256" key="6">
    <source>
        <dbReference type="SAM" id="Phobius"/>
    </source>
</evidence>
<organism evidence="7 8">
    <name type="scientific">Kineobactrum sediminis</name>
    <dbReference type="NCBI Taxonomy" id="1905677"/>
    <lineage>
        <taxon>Bacteria</taxon>
        <taxon>Pseudomonadati</taxon>
        <taxon>Pseudomonadota</taxon>
        <taxon>Gammaproteobacteria</taxon>
        <taxon>Cellvibrionales</taxon>
        <taxon>Halieaceae</taxon>
        <taxon>Kineobactrum</taxon>
    </lineage>
</organism>
<feature type="transmembrane region" description="Helical" evidence="6">
    <location>
        <begin position="70"/>
        <end position="88"/>
    </location>
</feature>
<dbReference type="PANTHER" id="PTHR30086">
    <property type="entry name" value="ARGININE EXPORTER PROTEIN ARGO"/>
    <property type="match status" value="1"/>
</dbReference>
<keyword evidence="2" id="KW-1003">Cell membrane</keyword>